<dbReference type="GO" id="GO:0097351">
    <property type="term" value="F:toxin sequestering activity"/>
    <property type="evidence" value="ECO:0007669"/>
    <property type="project" value="InterPro"/>
</dbReference>
<dbReference type="RefSeq" id="WP_088555107.1">
    <property type="nucleotide sequence ID" value="NZ_BDGJ01000197.1"/>
</dbReference>
<dbReference type="SMART" id="SM00966">
    <property type="entry name" value="SpoVT_AbrB"/>
    <property type="match status" value="1"/>
</dbReference>
<dbReference type="Gene3D" id="2.10.260.10">
    <property type="match status" value="1"/>
</dbReference>
<dbReference type="InterPro" id="IPR039052">
    <property type="entry name" value="Antitox_PemI-like"/>
</dbReference>
<dbReference type="GO" id="GO:0003677">
    <property type="term" value="F:DNA binding"/>
    <property type="evidence" value="ECO:0007669"/>
    <property type="project" value="InterPro"/>
</dbReference>
<dbReference type="OrthoDB" id="9795766at2"/>
<proteinExistence type="predicted"/>
<accession>A0A1Z5HXK4</accession>
<dbReference type="SUPFAM" id="SSF89447">
    <property type="entry name" value="AbrB/MazE/MraZ-like"/>
    <property type="match status" value="1"/>
</dbReference>
<dbReference type="PANTHER" id="PTHR40516:SF1">
    <property type="entry name" value="ANTITOXIN CHPS-RELATED"/>
    <property type="match status" value="1"/>
</dbReference>
<reference evidence="3" key="1">
    <citation type="journal article" date="2017" name="Appl. Environ. Microbiol.">
        <title>Genomic Analysis of Calderihabitans maritimus KKC1, a Thermophilic, Hydrogenogenic, Carboxydotrophic Bacterium Isolated from Marine Sediment.</title>
        <authorList>
            <person name="Omae K."/>
            <person name="Yoneda Y."/>
            <person name="Fukuyama Y."/>
            <person name="Yoshida T."/>
            <person name="Sako Y."/>
        </authorList>
    </citation>
    <scope>NUCLEOTIDE SEQUENCE [LARGE SCALE GENOMIC DNA]</scope>
    <source>
        <strain evidence="3">KKC1</strain>
    </source>
</reference>
<sequence length="77" mass="8702">MQSQIKKWGNSLGIRIPKVLAEKAGLVEGTPIELQVDGDAIIVRRKRYTLEKLMSQVTPENIHGEIETGYPVGREEW</sequence>
<protein>
    <submittedName>
        <fullName evidence="2">Transcriptional regulator/antitoxin MazE</fullName>
    </submittedName>
</protein>
<organism evidence="2 3">
    <name type="scientific">Calderihabitans maritimus</name>
    <dbReference type="NCBI Taxonomy" id="1246530"/>
    <lineage>
        <taxon>Bacteria</taxon>
        <taxon>Bacillati</taxon>
        <taxon>Bacillota</taxon>
        <taxon>Clostridia</taxon>
        <taxon>Neomoorellales</taxon>
        <taxon>Calderihabitantaceae</taxon>
        <taxon>Calderihabitans</taxon>
    </lineage>
</organism>
<evidence type="ECO:0000313" key="2">
    <source>
        <dbReference type="EMBL" id="GAW94097.1"/>
    </source>
</evidence>
<comment type="caution">
    <text evidence="2">The sequence shown here is derived from an EMBL/GenBank/DDBJ whole genome shotgun (WGS) entry which is preliminary data.</text>
</comment>
<dbReference type="Pfam" id="PF04014">
    <property type="entry name" value="MazE_antitoxin"/>
    <property type="match status" value="1"/>
</dbReference>
<feature type="domain" description="SpoVT-AbrB" evidence="1">
    <location>
        <begin position="6"/>
        <end position="51"/>
    </location>
</feature>
<keyword evidence="3" id="KW-1185">Reference proteome</keyword>
<dbReference type="InterPro" id="IPR037914">
    <property type="entry name" value="SpoVT-AbrB_sf"/>
</dbReference>
<evidence type="ECO:0000259" key="1">
    <source>
        <dbReference type="SMART" id="SM00966"/>
    </source>
</evidence>
<gene>
    <name evidence="2" type="ORF">KKC1_32130</name>
</gene>
<evidence type="ECO:0000313" key="3">
    <source>
        <dbReference type="Proteomes" id="UP000197032"/>
    </source>
</evidence>
<dbReference type="Proteomes" id="UP000197032">
    <property type="component" value="Unassembled WGS sequence"/>
</dbReference>
<dbReference type="PANTHER" id="PTHR40516">
    <property type="entry name" value="ANTITOXIN CHPS-RELATED"/>
    <property type="match status" value="1"/>
</dbReference>
<name>A0A1Z5HXK4_9FIRM</name>
<dbReference type="InterPro" id="IPR007159">
    <property type="entry name" value="SpoVT-AbrB_dom"/>
</dbReference>
<dbReference type="EMBL" id="BDGJ01000197">
    <property type="protein sequence ID" value="GAW94097.1"/>
    <property type="molecule type" value="Genomic_DNA"/>
</dbReference>
<dbReference type="AlphaFoldDB" id="A0A1Z5HXK4"/>